<name>A0A1G7NI18_9PSEU</name>
<dbReference type="OrthoDB" id="9800334at2"/>
<dbReference type="InterPro" id="IPR036594">
    <property type="entry name" value="Meth_synthase_dom"/>
</dbReference>
<dbReference type="GO" id="GO:0003677">
    <property type="term" value="F:DNA binding"/>
    <property type="evidence" value="ECO:0007669"/>
    <property type="project" value="UniProtKB-KW"/>
</dbReference>
<dbReference type="SUPFAM" id="SSF52242">
    <property type="entry name" value="Cobalamin (vitamin B12)-binding domain"/>
    <property type="match status" value="1"/>
</dbReference>
<evidence type="ECO:0000256" key="1">
    <source>
        <dbReference type="ARBA" id="ARBA00023125"/>
    </source>
</evidence>
<dbReference type="Pfam" id="PF13411">
    <property type="entry name" value="MerR_1"/>
    <property type="match status" value="1"/>
</dbReference>
<keyword evidence="4" id="KW-1185">Reference proteome</keyword>
<dbReference type="InterPro" id="IPR036724">
    <property type="entry name" value="Cobalamin-bd_sf"/>
</dbReference>
<dbReference type="STRING" id="200378.SAMN05216553_10331"/>
<keyword evidence="1" id="KW-0238">DNA-binding</keyword>
<dbReference type="CDD" id="cd01104">
    <property type="entry name" value="HTH_MlrA-CarA"/>
    <property type="match status" value="1"/>
</dbReference>
<organism evidence="3 4">
    <name type="scientific">Lentzea fradiae</name>
    <dbReference type="NCBI Taxonomy" id="200378"/>
    <lineage>
        <taxon>Bacteria</taxon>
        <taxon>Bacillati</taxon>
        <taxon>Actinomycetota</taxon>
        <taxon>Actinomycetes</taxon>
        <taxon>Pseudonocardiales</taxon>
        <taxon>Pseudonocardiaceae</taxon>
        <taxon>Lentzea</taxon>
    </lineage>
</organism>
<dbReference type="Gene3D" id="1.10.1240.10">
    <property type="entry name" value="Methionine synthase domain"/>
    <property type="match status" value="1"/>
</dbReference>
<dbReference type="GO" id="GO:0003700">
    <property type="term" value="F:DNA-binding transcription factor activity"/>
    <property type="evidence" value="ECO:0007669"/>
    <property type="project" value="InterPro"/>
</dbReference>
<feature type="domain" description="HTH merR-type" evidence="2">
    <location>
        <begin position="2"/>
        <end position="71"/>
    </location>
</feature>
<reference evidence="4" key="1">
    <citation type="submission" date="2016-10" db="EMBL/GenBank/DDBJ databases">
        <authorList>
            <person name="Varghese N."/>
            <person name="Submissions S."/>
        </authorList>
    </citation>
    <scope>NUCLEOTIDE SEQUENCE [LARGE SCALE GENOMIC DNA]</scope>
    <source>
        <strain evidence="4">CGMCC 4.3506</strain>
    </source>
</reference>
<dbReference type="SUPFAM" id="SSF46955">
    <property type="entry name" value="Putative DNA-binding domain"/>
    <property type="match status" value="1"/>
</dbReference>
<dbReference type="AlphaFoldDB" id="A0A1G7NI18"/>
<evidence type="ECO:0000259" key="2">
    <source>
        <dbReference type="PROSITE" id="PS50937"/>
    </source>
</evidence>
<evidence type="ECO:0000313" key="4">
    <source>
        <dbReference type="Proteomes" id="UP000199623"/>
    </source>
</evidence>
<dbReference type="Gene3D" id="1.10.1660.10">
    <property type="match status" value="1"/>
</dbReference>
<dbReference type="RefSeq" id="WP_090046996.1">
    <property type="nucleotide sequence ID" value="NZ_FNCC01000003.1"/>
</dbReference>
<gene>
    <name evidence="3" type="ORF">SAMN05216553_10331</name>
</gene>
<dbReference type="EMBL" id="FNCC01000003">
    <property type="protein sequence ID" value="SDF73683.1"/>
    <property type="molecule type" value="Genomic_DNA"/>
</dbReference>
<dbReference type="Gene3D" id="3.40.50.280">
    <property type="entry name" value="Cobalamin-binding domain"/>
    <property type="match status" value="1"/>
</dbReference>
<dbReference type="InterPro" id="IPR000551">
    <property type="entry name" value="MerR-type_HTH_dom"/>
</dbReference>
<dbReference type="SMART" id="SM00422">
    <property type="entry name" value="HTH_MERR"/>
    <property type="match status" value="1"/>
</dbReference>
<dbReference type="InterPro" id="IPR047057">
    <property type="entry name" value="MerR_fam"/>
</dbReference>
<accession>A0A1G7NI18</accession>
<dbReference type="Proteomes" id="UP000199623">
    <property type="component" value="Unassembled WGS sequence"/>
</dbReference>
<dbReference type="PANTHER" id="PTHR30204:SF97">
    <property type="entry name" value="MERR FAMILY REGULATORY PROTEIN"/>
    <property type="match status" value="1"/>
</dbReference>
<proteinExistence type="predicted"/>
<dbReference type="GO" id="GO:0031419">
    <property type="term" value="F:cobalamin binding"/>
    <property type="evidence" value="ECO:0007669"/>
    <property type="project" value="InterPro"/>
</dbReference>
<dbReference type="PROSITE" id="PS50937">
    <property type="entry name" value="HTH_MERR_2"/>
    <property type="match status" value="1"/>
</dbReference>
<dbReference type="GO" id="GO:0046872">
    <property type="term" value="F:metal ion binding"/>
    <property type="evidence" value="ECO:0007669"/>
    <property type="project" value="InterPro"/>
</dbReference>
<dbReference type="PANTHER" id="PTHR30204">
    <property type="entry name" value="REDOX-CYCLING DRUG-SENSING TRANSCRIPTIONAL ACTIVATOR SOXR"/>
    <property type="match status" value="1"/>
</dbReference>
<sequence length="288" mass="30471">MTYTPRAVAGMLGIAPTTLRTWDQRYGLGPSHRTGGGHRRYDDADLEVLRRMVVLIGQGVSPSSAAVLARRGPAARPAHPHAPLGTDDATAAQRGFLTAARRLDEPLMLDLAAKLLSDHGVVSAWESVFVPCLVELGEQVSERGQGVEVEHLASGSILHSLREVPRAPGPGVLAALLSCAPDEQHVLALEALGAGLSEEGCHWRNLGARVPPDALFDAVARLRPSVVLVWAHRTDLAEQVPLDELCARSGATVAVAGPGWAGLPLPDAVLHPARLSDAIELVLDRVRA</sequence>
<dbReference type="InterPro" id="IPR009061">
    <property type="entry name" value="DNA-bd_dom_put_sf"/>
</dbReference>
<evidence type="ECO:0000313" key="3">
    <source>
        <dbReference type="EMBL" id="SDF73683.1"/>
    </source>
</evidence>
<protein>
    <submittedName>
        <fullName evidence="3">MerR HTH family regulatory protein</fullName>
    </submittedName>
</protein>